<keyword evidence="8" id="KW-1185">Reference proteome</keyword>
<evidence type="ECO:0000256" key="4">
    <source>
        <dbReference type="ARBA" id="ARBA00022723"/>
    </source>
</evidence>
<comment type="cofactor">
    <cofactor evidence="1">
        <name>Mg(2+)</name>
        <dbReference type="ChEBI" id="CHEBI:18420"/>
    </cofactor>
</comment>
<dbReference type="CDD" id="cd00685">
    <property type="entry name" value="Trans_IPPS_HT"/>
    <property type="match status" value="1"/>
</dbReference>
<dbReference type="GO" id="GO:0000010">
    <property type="term" value="F:heptaprenyl diphosphate synthase activity"/>
    <property type="evidence" value="ECO:0007669"/>
    <property type="project" value="UniProtKB-EC"/>
</dbReference>
<dbReference type="InterPro" id="IPR008949">
    <property type="entry name" value="Isoprenoid_synthase_dom_sf"/>
</dbReference>
<evidence type="ECO:0000256" key="1">
    <source>
        <dbReference type="ARBA" id="ARBA00001946"/>
    </source>
</evidence>
<name>A0A841KWH5_9FIRM</name>
<evidence type="ECO:0000313" key="8">
    <source>
        <dbReference type="Proteomes" id="UP000579281"/>
    </source>
</evidence>
<dbReference type="GO" id="GO:0046872">
    <property type="term" value="F:metal ion binding"/>
    <property type="evidence" value="ECO:0007669"/>
    <property type="project" value="UniProtKB-KW"/>
</dbReference>
<dbReference type="RefSeq" id="WP_184312539.1">
    <property type="nucleotide sequence ID" value="NZ_JACHEN010000032.1"/>
</dbReference>
<dbReference type="SFLD" id="SFLDS00005">
    <property type="entry name" value="Isoprenoid_Synthase_Type_I"/>
    <property type="match status" value="1"/>
</dbReference>
<keyword evidence="3 6" id="KW-0808">Transferase</keyword>
<dbReference type="InterPro" id="IPR033749">
    <property type="entry name" value="Polyprenyl_synt_CS"/>
</dbReference>
<dbReference type="AlphaFoldDB" id="A0A841KWH5"/>
<sequence length="331" mass="36893">MSSVTGKERIKDKKFDFYNIQGLDQVEEVLYNTVSANGGQTQKICFDLIGAGGKRLRPLLVLNTAQCFGTLNEKVIKTAAAFELIHMASLVHDDIIDESNIRRNKPSLNAEKGNLTSVLVGDYLFAKAFEILAANQLIPSMNLVVEAITEMCDGEIVQADNRFNFNQSVEDYYERIYKKTGALIAACCQAGAIAGGATDKEIDALKIYGTHIGYAFQIIDDILDFTGDPVILGKPVGSDLKEGNITLPVLKLMMQEEYKRGLERIFEKYGFTEDAYKEILRLLQDSYALEEAHKDAVNSVRIAKEALKNIKDSNSRYNLSEIAEKILIRKK</sequence>
<dbReference type="Pfam" id="PF00348">
    <property type="entry name" value="polyprenyl_synt"/>
    <property type="match status" value="1"/>
</dbReference>
<gene>
    <name evidence="7" type="ORF">HNQ80_004175</name>
</gene>
<evidence type="ECO:0000313" key="7">
    <source>
        <dbReference type="EMBL" id="MBB6218036.1"/>
    </source>
</evidence>
<dbReference type="Proteomes" id="UP000579281">
    <property type="component" value="Unassembled WGS sequence"/>
</dbReference>
<dbReference type="EMBL" id="JACHEN010000032">
    <property type="protein sequence ID" value="MBB6218036.1"/>
    <property type="molecule type" value="Genomic_DNA"/>
</dbReference>
<evidence type="ECO:0000256" key="2">
    <source>
        <dbReference type="ARBA" id="ARBA00006706"/>
    </source>
</evidence>
<dbReference type="InterPro" id="IPR000092">
    <property type="entry name" value="Polyprenyl_synt"/>
</dbReference>
<dbReference type="GO" id="GO:0008299">
    <property type="term" value="P:isoprenoid biosynthetic process"/>
    <property type="evidence" value="ECO:0007669"/>
    <property type="project" value="InterPro"/>
</dbReference>
<comment type="similarity">
    <text evidence="2 6">Belongs to the FPP/GGPP synthase family.</text>
</comment>
<dbReference type="PANTHER" id="PTHR12001:SF69">
    <property type="entry name" value="ALL TRANS-POLYPRENYL-DIPHOSPHATE SYNTHASE PDSS1"/>
    <property type="match status" value="1"/>
</dbReference>
<proteinExistence type="inferred from homology"/>
<evidence type="ECO:0000256" key="5">
    <source>
        <dbReference type="ARBA" id="ARBA00022842"/>
    </source>
</evidence>
<reference evidence="7 8" key="1">
    <citation type="submission" date="2020-08" db="EMBL/GenBank/DDBJ databases">
        <title>Genomic Encyclopedia of Type Strains, Phase IV (KMG-IV): sequencing the most valuable type-strain genomes for metagenomic binning, comparative biology and taxonomic classification.</title>
        <authorList>
            <person name="Goeker M."/>
        </authorList>
    </citation>
    <scope>NUCLEOTIDE SEQUENCE [LARGE SCALE GENOMIC DNA]</scope>
    <source>
        <strain evidence="7 8">DSM 103526</strain>
    </source>
</reference>
<organism evidence="7 8">
    <name type="scientific">Anaerosolibacter carboniphilus</name>
    <dbReference type="NCBI Taxonomy" id="1417629"/>
    <lineage>
        <taxon>Bacteria</taxon>
        <taxon>Bacillati</taxon>
        <taxon>Bacillota</taxon>
        <taxon>Clostridia</taxon>
        <taxon>Peptostreptococcales</taxon>
        <taxon>Thermotaleaceae</taxon>
        <taxon>Anaerosolibacter</taxon>
    </lineage>
</organism>
<dbReference type="Gene3D" id="1.10.600.10">
    <property type="entry name" value="Farnesyl Diphosphate Synthase"/>
    <property type="match status" value="1"/>
</dbReference>
<comment type="caution">
    <text evidence="7">The sequence shown here is derived from an EMBL/GenBank/DDBJ whole genome shotgun (WGS) entry which is preliminary data.</text>
</comment>
<accession>A0A841KWH5</accession>
<protein>
    <submittedName>
        <fullName evidence="7">Heptaprenyl diphosphate synthase</fullName>
        <ecNumber evidence="7">2.5.1.30</ecNumber>
    </submittedName>
</protein>
<dbReference type="PROSITE" id="PS00444">
    <property type="entry name" value="POLYPRENYL_SYNTHASE_2"/>
    <property type="match status" value="1"/>
</dbReference>
<dbReference type="SUPFAM" id="SSF48576">
    <property type="entry name" value="Terpenoid synthases"/>
    <property type="match status" value="1"/>
</dbReference>
<keyword evidence="4" id="KW-0479">Metal-binding</keyword>
<dbReference type="EC" id="2.5.1.30" evidence="7"/>
<dbReference type="PANTHER" id="PTHR12001">
    <property type="entry name" value="GERANYLGERANYL PYROPHOSPHATE SYNTHASE"/>
    <property type="match status" value="1"/>
</dbReference>
<keyword evidence="5" id="KW-0460">Magnesium</keyword>
<evidence type="ECO:0000256" key="6">
    <source>
        <dbReference type="RuleBase" id="RU004466"/>
    </source>
</evidence>
<evidence type="ECO:0000256" key="3">
    <source>
        <dbReference type="ARBA" id="ARBA00022679"/>
    </source>
</evidence>